<dbReference type="SMART" id="SM00338">
    <property type="entry name" value="BRLZ"/>
    <property type="match status" value="1"/>
</dbReference>
<evidence type="ECO:0000313" key="4">
    <source>
        <dbReference type="Proteomes" id="UP000031668"/>
    </source>
</evidence>
<evidence type="ECO:0000256" key="1">
    <source>
        <dbReference type="SAM" id="MobiDB-lite"/>
    </source>
</evidence>
<name>A0A0C2I7C0_THEKT</name>
<dbReference type="PRINTS" id="PR00041">
    <property type="entry name" value="LEUZIPPRCREB"/>
</dbReference>
<feature type="region of interest" description="Disordered" evidence="1">
    <location>
        <begin position="1"/>
        <end position="24"/>
    </location>
</feature>
<evidence type="ECO:0000259" key="2">
    <source>
        <dbReference type="PROSITE" id="PS50217"/>
    </source>
</evidence>
<organism evidence="3 4">
    <name type="scientific">Thelohanellus kitauei</name>
    <name type="common">Myxosporean</name>
    <dbReference type="NCBI Taxonomy" id="669202"/>
    <lineage>
        <taxon>Eukaryota</taxon>
        <taxon>Metazoa</taxon>
        <taxon>Cnidaria</taxon>
        <taxon>Myxozoa</taxon>
        <taxon>Myxosporea</taxon>
        <taxon>Bivalvulida</taxon>
        <taxon>Platysporina</taxon>
        <taxon>Myxobolidae</taxon>
        <taxon>Thelohanellus</taxon>
    </lineage>
</organism>
<dbReference type="GO" id="GO:0000981">
    <property type="term" value="F:DNA-binding transcription factor activity, RNA polymerase II-specific"/>
    <property type="evidence" value="ECO:0007669"/>
    <property type="project" value="TreeGrafter"/>
</dbReference>
<dbReference type="OrthoDB" id="5970722at2759"/>
<dbReference type="SUPFAM" id="SSF57959">
    <property type="entry name" value="Leucine zipper domain"/>
    <property type="match status" value="1"/>
</dbReference>
<sequence>MNQNPNSGYPNQGSQRSPNDYPQAYLGNSMNHQPMMTYPMMPAANNSPSYLHPSQAARYCTPTNENYLCLPTYSPYSPMFCPRLPSCDSSTYSASSSPSIVPAGAVEVDNNTPNNMYINTSCEGYFPSYVAGNMSTLPAQPAQMTQAEQIRASELERKRQIRLAKNRKAAKQCRIKRRDYVKNLEERVCLLESQNAELVVKLKNYMDKFGNI</sequence>
<dbReference type="GO" id="GO:0000978">
    <property type="term" value="F:RNA polymerase II cis-regulatory region sequence-specific DNA binding"/>
    <property type="evidence" value="ECO:0007669"/>
    <property type="project" value="TreeGrafter"/>
</dbReference>
<dbReference type="PROSITE" id="PS00036">
    <property type="entry name" value="BZIP_BASIC"/>
    <property type="match status" value="1"/>
</dbReference>
<evidence type="ECO:0000313" key="3">
    <source>
        <dbReference type="EMBL" id="KII61078.1"/>
    </source>
</evidence>
<dbReference type="InterPro" id="IPR046347">
    <property type="entry name" value="bZIP_sf"/>
</dbReference>
<protein>
    <submittedName>
        <fullName evidence="3">Cyclic AMP-responsive element-binding protein 1</fullName>
    </submittedName>
</protein>
<accession>A0A0C2I7C0</accession>
<proteinExistence type="predicted"/>
<dbReference type="AlphaFoldDB" id="A0A0C2I7C0"/>
<dbReference type="Proteomes" id="UP000031668">
    <property type="component" value="Unassembled WGS sequence"/>
</dbReference>
<dbReference type="PANTHER" id="PTHR45879">
    <property type="entry name" value="CYCLIC AMP RESPONSE ELEMENT-BINDING PROTEIN B"/>
    <property type="match status" value="1"/>
</dbReference>
<keyword evidence="4" id="KW-1185">Reference proteome</keyword>
<dbReference type="GO" id="GO:0005634">
    <property type="term" value="C:nucleus"/>
    <property type="evidence" value="ECO:0007669"/>
    <property type="project" value="InterPro"/>
</dbReference>
<comment type="caution">
    <text evidence="3">The sequence shown here is derived from an EMBL/GenBank/DDBJ whole genome shotgun (WGS) entry which is preliminary data.</text>
</comment>
<dbReference type="CDD" id="cd14690">
    <property type="entry name" value="bZIP_CREB1"/>
    <property type="match status" value="1"/>
</dbReference>
<dbReference type="Gene3D" id="1.20.5.170">
    <property type="match status" value="1"/>
</dbReference>
<dbReference type="GO" id="GO:0005667">
    <property type="term" value="C:transcription regulator complex"/>
    <property type="evidence" value="ECO:0007669"/>
    <property type="project" value="TreeGrafter"/>
</dbReference>
<dbReference type="InterPro" id="IPR001630">
    <property type="entry name" value="Leuzip_CREB"/>
</dbReference>
<dbReference type="EMBL" id="JWZT01005379">
    <property type="protein sequence ID" value="KII61078.1"/>
    <property type="molecule type" value="Genomic_DNA"/>
</dbReference>
<reference evidence="3 4" key="1">
    <citation type="journal article" date="2014" name="Genome Biol. Evol.">
        <title>The genome of the myxosporean Thelohanellus kitauei shows adaptations to nutrient acquisition within its fish host.</title>
        <authorList>
            <person name="Yang Y."/>
            <person name="Xiong J."/>
            <person name="Zhou Z."/>
            <person name="Huo F."/>
            <person name="Miao W."/>
            <person name="Ran C."/>
            <person name="Liu Y."/>
            <person name="Zhang J."/>
            <person name="Feng J."/>
            <person name="Wang M."/>
            <person name="Wang M."/>
            <person name="Wang L."/>
            <person name="Yao B."/>
        </authorList>
    </citation>
    <scope>NUCLEOTIDE SEQUENCE [LARGE SCALE GENOMIC DNA]</scope>
    <source>
        <strain evidence="3">Wuqing</strain>
    </source>
</reference>
<dbReference type="Pfam" id="PF00170">
    <property type="entry name" value="bZIP_1"/>
    <property type="match status" value="1"/>
</dbReference>
<gene>
    <name evidence="3" type="ORF">RF11_05795</name>
</gene>
<dbReference type="PANTHER" id="PTHR45879:SF3">
    <property type="entry name" value="CYCLIC AMP RESPONSE ELEMENT-BINDING PROTEIN B"/>
    <property type="match status" value="1"/>
</dbReference>
<dbReference type="InterPro" id="IPR004827">
    <property type="entry name" value="bZIP"/>
</dbReference>
<feature type="domain" description="BZIP" evidence="2">
    <location>
        <begin position="156"/>
        <end position="212"/>
    </location>
</feature>
<dbReference type="PROSITE" id="PS50217">
    <property type="entry name" value="BZIP"/>
    <property type="match status" value="1"/>
</dbReference>